<dbReference type="EMBL" id="JAZDWU010000008">
    <property type="protein sequence ID" value="KAK9992749.1"/>
    <property type="molecule type" value="Genomic_DNA"/>
</dbReference>
<keyword evidence="4" id="KW-1185">Reference proteome</keyword>
<feature type="compositionally biased region" description="Polar residues" evidence="1">
    <location>
        <begin position="155"/>
        <end position="176"/>
    </location>
</feature>
<gene>
    <name evidence="3" type="ORF">SO802_022452</name>
</gene>
<feature type="compositionally biased region" description="Basic and acidic residues" evidence="1">
    <location>
        <begin position="194"/>
        <end position="212"/>
    </location>
</feature>
<reference evidence="3 4" key="1">
    <citation type="submission" date="2024-01" db="EMBL/GenBank/DDBJ databases">
        <title>A telomere-to-telomere, gap-free genome of sweet tea (Lithocarpus litseifolius).</title>
        <authorList>
            <person name="Zhou J."/>
        </authorList>
    </citation>
    <scope>NUCLEOTIDE SEQUENCE [LARGE SCALE GENOMIC DNA]</scope>
    <source>
        <strain evidence="3">Zhou-2022a</strain>
        <tissue evidence="3">Leaf</tissue>
    </source>
</reference>
<dbReference type="InterPro" id="IPR024752">
    <property type="entry name" value="Myb/SANT-like_dom"/>
</dbReference>
<feature type="region of interest" description="Disordered" evidence="1">
    <location>
        <begin position="334"/>
        <end position="395"/>
    </location>
</feature>
<feature type="domain" description="Myb/SANT-like" evidence="2">
    <location>
        <begin position="13"/>
        <end position="105"/>
    </location>
</feature>
<evidence type="ECO:0000313" key="3">
    <source>
        <dbReference type="EMBL" id="KAK9992749.1"/>
    </source>
</evidence>
<dbReference type="InterPro" id="IPR045026">
    <property type="entry name" value="LIMYB"/>
</dbReference>
<dbReference type="Proteomes" id="UP001459277">
    <property type="component" value="Unassembled WGS sequence"/>
</dbReference>
<feature type="domain" description="Myb/SANT-like" evidence="2">
    <location>
        <begin position="234"/>
        <end position="326"/>
    </location>
</feature>
<evidence type="ECO:0000259" key="2">
    <source>
        <dbReference type="Pfam" id="PF12776"/>
    </source>
</evidence>
<protein>
    <recommendedName>
        <fullName evidence="2">Myb/SANT-like domain-containing protein</fullName>
    </recommendedName>
</protein>
<feature type="compositionally biased region" description="Polar residues" evidence="1">
    <location>
        <begin position="352"/>
        <end position="374"/>
    </location>
</feature>
<feature type="region of interest" description="Disordered" evidence="1">
    <location>
        <begin position="141"/>
        <end position="228"/>
    </location>
</feature>
<dbReference type="PANTHER" id="PTHR47584:SF14">
    <property type="entry name" value="L10-INTERACTING MYB DOMAIN-CONTAINING PROTEIN-LIKE"/>
    <property type="match status" value="1"/>
</dbReference>
<organism evidence="3 4">
    <name type="scientific">Lithocarpus litseifolius</name>
    <dbReference type="NCBI Taxonomy" id="425828"/>
    <lineage>
        <taxon>Eukaryota</taxon>
        <taxon>Viridiplantae</taxon>
        <taxon>Streptophyta</taxon>
        <taxon>Embryophyta</taxon>
        <taxon>Tracheophyta</taxon>
        <taxon>Spermatophyta</taxon>
        <taxon>Magnoliopsida</taxon>
        <taxon>eudicotyledons</taxon>
        <taxon>Gunneridae</taxon>
        <taxon>Pentapetalae</taxon>
        <taxon>rosids</taxon>
        <taxon>fabids</taxon>
        <taxon>Fagales</taxon>
        <taxon>Fagaceae</taxon>
        <taxon>Lithocarpus</taxon>
    </lineage>
</organism>
<proteinExistence type="predicted"/>
<accession>A0AAW2C709</accession>
<evidence type="ECO:0000256" key="1">
    <source>
        <dbReference type="SAM" id="MobiDB-lite"/>
    </source>
</evidence>
<comment type="caution">
    <text evidence="3">The sequence shown here is derived from an EMBL/GenBank/DDBJ whole genome shotgun (WGS) entry which is preliminary data.</text>
</comment>
<evidence type="ECO:0000313" key="4">
    <source>
        <dbReference type="Proteomes" id="UP001459277"/>
    </source>
</evidence>
<name>A0AAW2C709_9ROSI</name>
<dbReference type="AlphaFoldDB" id="A0AAW2C709"/>
<dbReference type="Pfam" id="PF12776">
    <property type="entry name" value="Myb_DNA-bind_3"/>
    <property type="match status" value="2"/>
</dbReference>
<sequence>MAEPSSAENSKIWPPTIKRVFIYTLVEEQAKGNIVNGQMKKNHWQVVIGDFCKLTKKCYQQLQLSQKFKWLKQRYHAFFQLIDMEEMRWDRNINTFTGSDKVWSDAVSLNLRCKEFRNTELEHYEMLGQIFQTDKATGFLAQPDSPDDDDVVEISPSNMGQGSNPKGKQPVYSNTSPGGGGEKRKATDSIMEVEMSRKIQSEKDGDSRKTIESDDPFSMSAMAEPSSAENSKIWPPAIERVFIYTLAEEQAKGNIVNGQMKKNHWQVVIGDFCKLTKKCYQQLQLSQKFKRLKQRYHAFSQLIDMEGMRWDRNTNTSTGSGKAWSDAVSTDKATGFLAQPDSPDDDDVVEISPSNMGQGSNPKGKQPVYSNTSSRGGARRGGGGGEELERKREELREDTSVGNMFFLTSAVKKSFEMVMLAAVQNGFWVVFEDVDKAPSDVQSIILPLLEGAKSFSNGHGEVENLVFFGGKVMIVPPSMQILEHVGMAL</sequence>
<feature type="compositionally biased region" description="Low complexity" evidence="1">
    <location>
        <begin position="218"/>
        <end position="228"/>
    </location>
</feature>
<dbReference type="PANTHER" id="PTHR47584">
    <property type="match status" value="1"/>
</dbReference>